<dbReference type="PANTHER" id="PTHR43569">
    <property type="entry name" value="AMIDOHYDROLASE"/>
    <property type="match status" value="1"/>
</dbReference>
<dbReference type="InterPro" id="IPR032466">
    <property type="entry name" value="Metal_Hydrolase"/>
</dbReference>
<dbReference type="STRING" id="414048.SAMN04489864_10742"/>
<evidence type="ECO:0000259" key="2">
    <source>
        <dbReference type="Pfam" id="PF04909"/>
    </source>
</evidence>
<reference evidence="3 4" key="1">
    <citation type="submission" date="2016-10" db="EMBL/GenBank/DDBJ databases">
        <authorList>
            <person name="de Groot N.N."/>
        </authorList>
    </citation>
    <scope>NUCLEOTIDE SEQUENCE [LARGE SCALE GENOMIC DNA]</scope>
    <source>
        <strain evidence="3 4">DSM 18684</strain>
    </source>
</reference>
<keyword evidence="4" id="KW-1185">Reference proteome</keyword>
<sequence>MIDTHVHFWNFDPIRDNWITPDMEVIRRNFLPVNFKKAIESSPITGCIAVQADQSEDENHFLLSLAKEHPVINGIVGWIDLLNPDLEERLAYWQNFKLIKGWRHVLQAENEQFILHPALAKGIQALSRYNYTYDLLCVHSQLPAILKLVERLPGQPLVLDHCGKPDAKTGNLKQWSEHIAELAQHENVYCKVSGLFTEADWIHWKEADIFNCFDVVFKHFGTQRIMYGSDWPVVLLSRPYGDWFNLVQKYCAQFSKAERRMIFYDNASAFYKL</sequence>
<dbReference type="Gene3D" id="3.20.20.140">
    <property type="entry name" value="Metal-dependent hydrolases"/>
    <property type="match status" value="1"/>
</dbReference>
<dbReference type="Proteomes" id="UP000199666">
    <property type="component" value="Unassembled WGS sequence"/>
</dbReference>
<protein>
    <submittedName>
        <fullName evidence="3">L-fuconolactonase</fullName>
    </submittedName>
</protein>
<dbReference type="Pfam" id="PF04909">
    <property type="entry name" value="Amidohydro_2"/>
    <property type="match status" value="1"/>
</dbReference>
<dbReference type="RefSeq" id="WP_090994507.1">
    <property type="nucleotide sequence ID" value="NZ_FOPP01000007.1"/>
</dbReference>
<name>A0A1I2YHF2_9SPHI</name>
<dbReference type="InterPro" id="IPR052350">
    <property type="entry name" value="Metallo-dep_Lactonases"/>
</dbReference>
<dbReference type="InterPro" id="IPR006680">
    <property type="entry name" value="Amidohydro-rel"/>
</dbReference>
<dbReference type="EMBL" id="FOPP01000007">
    <property type="protein sequence ID" value="SFH23991.1"/>
    <property type="molecule type" value="Genomic_DNA"/>
</dbReference>
<evidence type="ECO:0000313" key="3">
    <source>
        <dbReference type="EMBL" id="SFH23991.1"/>
    </source>
</evidence>
<evidence type="ECO:0000313" key="4">
    <source>
        <dbReference type="Proteomes" id="UP000199666"/>
    </source>
</evidence>
<comment type="similarity">
    <text evidence="1">Belongs to the metallo-dependent hydrolases superfamily.</text>
</comment>
<dbReference type="PANTHER" id="PTHR43569:SF2">
    <property type="entry name" value="AMIDOHYDROLASE-RELATED DOMAIN-CONTAINING PROTEIN"/>
    <property type="match status" value="1"/>
</dbReference>
<dbReference type="OrthoDB" id="5450317at2"/>
<dbReference type="AlphaFoldDB" id="A0A1I2YHF2"/>
<organism evidence="3 4">
    <name type="scientific">Pedobacter insulae</name>
    <dbReference type="NCBI Taxonomy" id="414048"/>
    <lineage>
        <taxon>Bacteria</taxon>
        <taxon>Pseudomonadati</taxon>
        <taxon>Bacteroidota</taxon>
        <taxon>Sphingobacteriia</taxon>
        <taxon>Sphingobacteriales</taxon>
        <taxon>Sphingobacteriaceae</taxon>
        <taxon>Pedobacter</taxon>
    </lineage>
</organism>
<gene>
    <name evidence="3" type="ORF">SAMN04489864_10742</name>
</gene>
<proteinExistence type="inferred from homology"/>
<dbReference type="GO" id="GO:0016787">
    <property type="term" value="F:hydrolase activity"/>
    <property type="evidence" value="ECO:0007669"/>
    <property type="project" value="InterPro"/>
</dbReference>
<evidence type="ECO:0000256" key="1">
    <source>
        <dbReference type="ARBA" id="ARBA00038310"/>
    </source>
</evidence>
<accession>A0A1I2YHF2</accession>
<dbReference type="SUPFAM" id="SSF51556">
    <property type="entry name" value="Metallo-dependent hydrolases"/>
    <property type="match status" value="1"/>
</dbReference>
<feature type="domain" description="Amidohydrolase-related" evidence="2">
    <location>
        <begin position="2"/>
        <end position="273"/>
    </location>
</feature>